<protein>
    <submittedName>
        <fullName evidence="1">Uncharacterized protein</fullName>
    </submittedName>
</protein>
<sequence length="86" mass="9481">MSACTHSHQSLVPEIHIHLHMPEFRPVVCTNIARHMEHCHKPCVDSVPVANCCNTPCRPKCDDGCKCGGKGGCIILNKNPVFCNQM</sequence>
<gene>
    <name evidence="1" type="ORF">KOM_12_397</name>
</gene>
<proteinExistence type="predicted"/>
<evidence type="ECO:0000313" key="1">
    <source>
        <dbReference type="EMBL" id="QYA18665.1"/>
    </source>
</evidence>
<name>A0A8F8PMM6_9VIRU</name>
<reference evidence="1" key="1">
    <citation type="submission" date="2021-06" db="EMBL/GenBank/DDBJ databases">
        <authorList>
            <person name="Rolland C."/>
        </authorList>
    </citation>
    <scope>NUCLEOTIDE SEQUENCE</scope>
    <source>
        <strain evidence="1">347.936635</strain>
    </source>
</reference>
<organism evidence="1">
    <name type="scientific">Clandestinovirus</name>
    <dbReference type="NCBI Taxonomy" id="2831644"/>
    <lineage>
        <taxon>Viruses</taxon>
    </lineage>
</organism>
<accession>A0A8F8PMM6</accession>
<dbReference type="EMBL" id="MZ420154">
    <property type="protein sequence ID" value="QYA18665.1"/>
    <property type="molecule type" value="Genomic_DNA"/>
</dbReference>